<feature type="transmembrane region" description="Helical" evidence="1">
    <location>
        <begin position="6"/>
        <end position="25"/>
    </location>
</feature>
<reference evidence="3" key="1">
    <citation type="submission" date="2016-01" db="EMBL/GenBank/DDBJ databases">
        <title>Isolation and Characterization of Enterobacteria phage CBB.</title>
        <authorList>
            <person name="Buttimer C.T.H."/>
            <person name="Hendrix H."/>
            <person name="Alexandre H."/>
            <person name="O'Mahony J."/>
            <person name="Lavigne R."/>
            <person name="Coffey A."/>
        </authorList>
    </citation>
    <scope>NUCLEOTIDE SEQUENCE [LARGE SCALE GENOMIC DNA]</scope>
</reference>
<protein>
    <submittedName>
        <fullName evidence="2">Putative membrane protein</fullName>
    </submittedName>
</protein>
<dbReference type="Proteomes" id="UP000223891">
    <property type="component" value="Segment"/>
</dbReference>
<name>A0A1L2CVQ0_9CAUD</name>
<evidence type="ECO:0000256" key="1">
    <source>
        <dbReference type="SAM" id="Phobius"/>
    </source>
</evidence>
<evidence type="ECO:0000313" key="3">
    <source>
        <dbReference type="Proteomes" id="UP000223891"/>
    </source>
</evidence>
<keyword evidence="1" id="KW-0472">Membrane</keyword>
<feature type="transmembrane region" description="Helical" evidence="1">
    <location>
        <begin position="37"/>
        <end position="57"/>
    </location>
</feature>
<keyword evidence="1" id="KW-1133">Transmembrane helix</keyword>
<organism evidence="2 3">
    <name type="scientific">Pectobacterium phage vB_PcaM_CBB</name>
    <dbReference type="NCBI Taxonomy" id="2772511"/>
    <lineage>
        <taxon>Viruses</taxon>
        <taxon>Duplodnaviria</taxon>
        <taxon>Heunggongvirae</taxon>
        <taxon>Uroviricota</taxon>
        <taxon>Caudoviricetes</taxon>
        <taxon>Mimasvirus</taxon>
        <taxon>Mimasvirus CBB</taxon>
    </lineage>
</organism>
<keyword evidence="3" id="KW-1185">Reference proteome</keyword>
<dbReference type="EMBL" id="KU574722">
    <property type="protein sequence ID" value="AMM44102.1"/>
    <property type="molecule type" value="Genomic_DNA"/>
</dbReference>
<gene>
    <name evidence="2" type="ORF">CBB_539</name>
</gene>
<proteinExistence type="predicted"/>
<accession>A0A1L2CVQ0</accession>
<keyword evidence="1" id="KW-0812">Transmembrane</keyword>
<evidence type="ECO:0000313" key="2">
    <source>
        <dbReference type="EMBL" id="AMM44102.1"/>
    </source>
</evidence>
<feature type="transmembrane region" description="Helical" evidence="1">
    <location>
        <begin position="72"/>
        <end position="94"/>
    </location>
</feature>
<sequence>MEIIAVLSIIVFIIMFVGYWTYADYYTNLKIDIRRMYWVTHVIMYGIAAECILLSMGEPEPLKAAIKACSAVIGYGTIIIVASSFGAALILFFGESRKYFGRKRNKL</sequence>